<sequence>MDVRRGKKEPPPDLLTFNATETTEQKEQHLGWTQFGDNESTISTEATNSSTSTVSRKTTTTTTTTTQDNDLLSGLGLSPQDFQSQKSGDDLFGDGDIPTDSLFETTVDPEKKQKKLEQSKNSILEKFKQNKNEQSNRNVTQQLPSQNFLTQLPPSGLSGFFLFVCVLQIGLGMNMGMVHTNVSTHIVNPNMGQYGASMTPINMNMNTNLNMNMGMNNGYGLNFYSNPPINQYNPQTQQSFYGTQPNNS</sequence>
<accession>X6NVA3</accession>
<comment type="caution">
    <text evidence="2">The sequence shown here is derived from an EMBL/GenBank/DDBJ whole genome shotgun (WGS) entry which is preliminary data.</text>
</comment>
<dbReference type="EMBL" id="ASPP01005871">
    <property type="protein sequence ID" value="ETO29734.1"/>
    <property type="molecule type" value="Genomic_DNA"/>
</dbReference>
<proteinExistence type="predicted"/>
<dbReference type="Proteomes" id="UP000023152">
    <property type="component" value="Unassembled WGS sequence"/>
</dbReference>
<keyword evidence="3" id="KW-1185">Reference proteome</keyword>
<feature type="compositionally biased region" description="Basic and acidic residues" evidence="1">
    <location>
        <begin position="1"/>
        <end position="11"/>
    </location>
</feature>
<protein>
    <submittedName>
        <fullName evidence="2">Uncharacterized protein</fullName>
    </submittedName>
</protein>
<evidence type="ECO:0000313" key="3">
    <source>
        <dbReference type="Proteomes" id="UP000023152"/>
    </source>
</evidence>
<feature type="compositionally biased region" description="Low complexity" evidence="1">
    <location>
        <begin position="47"/>
        <end position="66"/>
    </location>
</feature>
<gene>
    <name evidence="2" type="ORF">RFI_07385</name>
</gene>
<name>X6NVA3_RETFI</name>
<reference evidence="2 3" key="1">
    <citation type="journal article" date="2013" name="Curr. Biol.">
        <title>The Genome of the Foraminiferan Reticulomyxa filosa.</title>
        <authorList>
            <person name="Glockner G."/>
            <person name="Hulsmann N."/>
            <person name="Schleicher M."/>
            <person name="Noegel A.A."/>
            <person name="Eichinger L."/>
            <person name="Gallinger C."/>
            <person name="Pawlowski J."/>
            <person name="Sierra R."/>
            <person name="Euteneuer U."/>
            <person name="Pillet L."/>
            <person name="Moustafa A."/>
            <person name="Platzer M."/>
            <person name="Groth M."/>
            <person name="Szafranski K."/>
            <person name="Schliwa M."/>
        </authorList>
    </citation>
    <scope>NUCLEOTIDE SEQUENCE [LARGE SCALE GENOMIC DNA]</scope>
</reference>
<evidence type="ECO:0000313" key="2">
    <source>
        <dbReference type="EMBL" id="ETO29734.1"/>
    </source>
</evidence>
<evidence type="ECO:0000256" key="1">
    <source>
        <dbReference type="SAM" id="MobiDB-lite"/>
    </source>
</evidence>
<dbReference type="AlphaFoldDB" id="X6NVA3"/>
<organism evidence="2 3">
    <name type="scientific">Reticulomyxa filosa</name>
    <dbReference type="NCBI Taxonomy" id="46433"/>
    <lineage>
        <taxon>Eukaryota</taxon>
        <taxon>Sar</taxon>
        <taxon>Rhizaria</taxon>
        <taxon>Retaria</taxon>
        <taxon>Foraminifera</taxon>
        <taxon>Monothalamids</taxon>
        <taxon>Reticulomyxidae</taxon>
        <taxon>Reticulomyxa</taxon>
    </lineage>
</organism>
<feature type="region of interest" description="Disordered" evidence="1">
    <location>
        <begin position="1"/>
        <end position="120"/>
    </location>
</feature>
<feature type="compositionally biased region" description="Polar residues" evidence="1">
    <location>
        <begin position="35"/>
        <end position="46"/>
    </location>
</feature>
<feature type="compositionally biased region" description="Basic and acidic residues" evidence="1">
    <location>
        <begin position="108"/>
        <end position="120"/>
    </location>
</feature>